<comment type="caution">
    <text evidence="7">The sequence shown here is derived from an EMBL/GenBank/DDBJ whole genome shotgun (WGS) entry which is preliminary data.</text>
</comment>
<organism evidence="7 8">
    <name type="scientific">Actinomadura rubrobrunea</name>
    <dbReference type="NCBI Taxonomy" id="115335"/>
    <lineage>
        <taxon>Bacteria</taxon>
        <taxon>Bacillati</taxon>
        <taxon>Actinomycetota</taxon>
        <taxon>Actinomycetes</taxon>
        <taxon>Streptosporangiales</taxon>
        <taxon>Thermomonosporaceae</taxon>
        <taxon>Actinomadura</taxon>
    </lineage>
</organism>
<protein>
    <submittedName>
        <fullName evidence="7">HTH-type transcriptional regulator PksA</fullName>
    </submittedName>
</protein>
<dbReference type="Proteomes" id="UP001165124">
    <property type="component" value="Unassembled WGS sequence"/>
</dbReference>
<gene>
    <name evidence="7" type="primary">pksA</name>
    <name evidence="7" type="ORF">Arub01_20860</name>
</gene>
<evidence type="ECO:0000313" key="8">
    <source>
        <dbReference type="Proteomes" id="UP001165124"/>
    </source>
</evidence>
<dbReference type="Gene3D" id="1.10.357.10">
    <property type="entry name" value="Tetracycline Repressor, domain 2"/>
    <property type="match status" value="1"/>
</dbReference>
<evidence type="ECO:0000256" key="5">
    <source>
        <dbReference type="PROSITE-ProRule" id="PRU00335"/>
    </source>
</evidence>
<dbReference type="PROSITE" id="PS50977">
    <property type="entry name" value="HTH_TETR_2"/>
    <property type="match status" value="1"/>
</dbReference>
<keyword evidence="1" id="KW-0678">Repressor</keyword>
<dbReference type="RefSeq" id="WP_067915672.1">
    <property type="nucleotide sequence ID" value="NZ_BSRZ01000003.1"/>
</dbReference>
<dbReference type="SUPFAM" id="SSF48498">
    <property type="entry name" value="Tetracyclin repressor-like, C-terminal domain"/>
    <property type="match status" value="1"/>
</dbReference>
<dbReference type="Pfam" id="PF00440">
    <property type="entry name" value="TetR_N"/>
    <property type="match status" value="1"/>
</dbReference>
<proteinExistence type="predicted"/>
<evidence type="ECO:0000256" key="2">
    <source>
        <dbReference type="ARBA" id="ARBA00023015"/>
    </source>
</evidence>
<evidence type="ECO:0000259" key="6">
    <source>
        <dbReference type="PROSITE" id="PS50977"/>
    </source>
</evidence>
<dbReference type="Pfam" id="PF13977">
    <property type="entry name" value="TetR_C_6"/>
    <property type="match status" value="1"/>
</dbReference>
<keyword evidence="3 5" id="KW-0238">DNA-binding</keyword>
<dbReference type="InterPro" id="IPR039538">
    <property type="entry name" value="BetI_C"/>
</dbReference>
<dbReference type="PANTHER" id="PTHR30055:SF228">
    <property type="entry name" value="TRANSCRIPTIONAL REGULATOR-RELATED"/>
    <property type="match status" value="1"/>
</dbReference>
<dbReference type="AlphaFoldDB" id="A0A9W6UW25"/>
<keyword evidence="2" id="KW-0805">Transcription regulation</keyword>
<keyword evidence="4" id="KW-0804">Transcription</keyword>
<dbReference type="PANTHER" id="PTHR30055">
    <property type="entry name" value="HTH-TYPE TRANSCRIPTIONAL REGULATOR RUTR"/>
    <property type="match status" value="1"/>
</dbReference>
<keyword evidence="8" id="KW-1185">Reference proteome</keyword>
<evidence type="ECO:0000256" key="3">
    <source>
        <dbReference type="ARBA" id="ARBA00023125"/>
    </source>
</evidence>
<evidence type="ECO:0000256" key="1">
    <source>
        <dbReference type="ARBA" id="ARBA00022491"/>
    </source>
</evidence>
<dbReference type="InterPro" id="IPR001647">
    <property type="entry name" value="HTH_TetR"/>
</dbReference>
<dbReference type="EMBL" id="BSRZ01000003">
    <property type="protein sequence ID" value="GLW63842.1"/>
    <property type="molecule type" value="Genomic_DNA"/>
</dbReference>
<reference evidence="7" key="1">
    <citation type="submission" date="2023-02" db="EMBL/GenBank/DDBJ databases">
        <title>Actinomadura rubrobrunea NBRC 14622.</title>
        <authorList>
            <person name="Ichikawa N."/>
            <person name="Sato H."/>
            <person name="Tonouchi N."/>
        </authorList>
    </citation>
    <scope>NUCLEOTIDE SEQUENCE</scope>
    <source>
        <strain evidence="7">NBRC 14622</strain>
    </source>
</reference>
<feature type="domain" description="HTH tetR-type" evidence="6">
    <location>
        <begin position="8"/>
        <end position="68"/>
    </location>
</feature>
<feature type="DNA-binding region" description="H-T-H motif" evidence="5">
    <location>
        <begin position="31"/>
        <end position="50"/>
    </location>
</feature>
<dbReference type="SUPFAM" id="SSF46689">
    <property type="entry name" value="Homeodomain-like"/>
    <property type="match status" value="1"/>
</dbReference>
<dbReference type="InterPro" id="IPR036271">
    <property type="entry name" value="Tet_transcr_reg_TetR-rel_C_sf"/>
</dbReference>
<name>A0A9W6UW25_9ACTN</name>
<dbReference type="GO" id="GO:0000976">
    <property type="term" value="F:transcription cis-regulatory region binding"/>
    <property type="evidence" value="ECO:0007669"/>
    <property type="project" value="TreeGrafter"/>
</dbReference>
<dbReference type="InterPro" id="IPR050109">
    <property type="entry name" value="HTH-type_TetR-like_transc_reg"/>
</dbReference>
<evidence type="ECO:0000313" key="7">
    <source>
        <dbReference type="EMBL" id="GLW63842.1"/>
    </source>
</evidence>
<dbReference type="InterPro" id="IPR009057">
    <property type="entry name" value="Homeodomain-like_sf"/>
</dbReference>
<sequence>MPKIVDHEERRRQLALAVWQVVRERGVEGASLRSVARQAGWSHSSVQHYFSSQGELLEFAMRVIYDATESRIAALDPPDDPREAARALLELLLPLDAEARTANEVWVAFLSRALVDAGARKLNAEGDRYLAELFRATLRDLADAGHLAPGADVDLEADRLHALFDGLCLHVVTAPDRMPPARVRELYEHHLNTLIRP</sequence>
<dbReference type="GO" id="GO:0003700">
    <property type="term" value="F:DNA-binding transcription factor activity"/>
    <property type="evidence" value="ECO:0007669"/>
    <property type="project" value="TreeGrafter"/>
</dbReference>
<evidence type="ECO:0000256" key="4">
    <source>
        <dbReference type="ARBA" id="ARBA00023163"/>
    </source>
</evidence>
<accession>A0A9W6UW25</accession>